<dbReference type="EMBL" id="CP093346">
    <property type="protein sequence ID" value="WOG95632.1"/>
    <property type="molecule type" value="Genomic_DNA"/>
</dbReference>
<sequence>MMFEMLGDLQLMVLALPTREVTQAVLDEELSKLATAAFPNQAQELYRTHYIRAARGLIRKFLIDNDKVIVESRWGRRLVCQIQWGRGSDMEEPTASEEEDGEFDVNAYLYPLPEQGDE</sequence>
<proteinExistence type="predicted"/>
<dbReference type="Proteomes" id="UP000077755">
    <property type="component" value="Chromosome 4"/>
</dbReference>
<name>A0AAF0WT60_DAUCS</name>
<reference evidence="1" key="1">
    <citation type="journal article" date="2016" name="Nat. Genet.">
        <title>A high-quality carrot genome assembly provides new insights into carotenoid accumulation and asterid genome evolution.</title>
        <authorList>
            <person name="Iorizzo M."/>
            <person name="Ellison S."/>
            <person name="Senalik D."/>
            <person name="Zeng P."/>
            <person name="Satapoomin P."/>
            <person name="Huang J."/>
            <person name="Bowman M."/>
            <person name="Iovene M."/>
            <person name="Sanseverino W."/>
            <person name="Cavagnaro P."/>
            <person name="Yildiz M."/>
            <person name="Macko-Podgorni A."/>
            <person name="Moranska E."/>
            <person name="Grzebelus E."/>
            <person name="Grzebelus D."/>
            <person name="Ashrafi H."/>
            <person name="Zheng Z."/>
            <person name="Cheng S."/>
            <person name="Spooner D."/>
            <person name="Van Deynze A."/>
            <person name="Simon P."/>
        </authorList>
    </citation>
    <scope>NUCLEOTIDE SEQUENCE</scope>
    <source>
        <tissue evidence="1">Leaf</tissue>
    </source>
</reference>
<gene>
    <name evidence="1" type="ORF">DCAR_0414958</name>
</gene>
<reference evidence="1" key="2">
    <citation type="submission" date="2022-03" db="EMBL/GenBank/DDBJ databases">
        <title>Draft title - Genomic analysis of global carrot germplasm unveils the trajectory of domestication and the origin of high carotenoid orange carrot.</title>
        <authorList>
            <person name="Iorizzo M."/>
            <person name="Ellison S."/>
            <person name="Senalik D."/>
            <person name="Macko-Podgorni A."/>
            <person name="Grzebelus D."/>
            <person name="Bostan H."/>
            <person name="Rolling W."/>
            <person name="Curaba J."/>
            <person name="Simon P."/>
        </authorList>
    </citation>
    <scope>NUCLEOTIDE SEQUENCE</scope>
    <source>
        <tissue evidence="1">Leaf</tissue>
    </source>
</reference>
<organism evidence="1 2">
    <name type="scientific">Daucus carota subsp. sativus</name>
    <name type="common">Carrot</name>
    <dbReference type="NCBI Taxonomy" id="79200"/>
    <lineage>
        <taxon>Eukaryota</taxon>
        <taxon>Viridiplantae</taxon>
        <taxon>Streptophyta</taxon>
        <taxon>Embryophyta</taxon>
        <taxon>Tracheophyta</taxon>
        <taxon>Spermatophyta</taxon>
        <taxon>Magnoliopsida</taxon>
        <taxon>eudicotyledons</taxon>
        <taxon>Gunneridae</taxon>
        <taxon>Pentapetalae</taxon>
        <taxon>asterids</taxon>
        <taxon>campanulids</taxon>
        <taxon>Apiales</taxon>
        <taxon>Apiaceae</taxon>
        <taxon>Apioideae</taxon>
        <taxon>Scandiceae</taxon>
        <taxon>Daucinae</taxon>
        <taxon>Daucus</taxon>
        <taxon>Daucus sect. Daucus</taxon>
    </lineage>
</organism>
<protein>
    <submittedName>
        <fullName evidence="1">Uncharacterized protein</fullName>
    </submittedName>
</protein>
<keyword evidence="2" id="KW-1185">Reference proteome</keyword>
<dbReference type="AlphaFoldDB" id="A0AAF0WT60"/>
<evidence type="ECO:0000313" key="1">
    <source>
        <dbReference type="EMBL" id="WOG95632.1"/>
    </source>
</evidence>
<evidence type="ECO:0000313" key="2">
    <source>
        <dbReference type="Proteomes" id="UP000077755"/>
    </source>
</evidence>
<accession>A0AAF0WT60</accession>